<protein>
    <recommendedName>
        <fullName evidence="2">DUF1565 domain-containing protein</fullName>
    </recommendedName>
</protein>
<evidence type="ECO:0000259" key="2">
    <source>
        <dbReference type="Pfam" id="PF07602"/>
    </source>
</evidence>
<keyword evidence="4" id="KW-1185">Reference proteome</keyword>
<keyword evidence="1" id="KW-0732">Signal</keyword>
<evidence type="ECO:0000256" key="1">
    <source>
        <dbReference type="SAM" id="SignalP"/>
    </source>
</evidence>
<name>A0A518F0J8_9BACT</name>
<dbReference type="InterPro" id="IPR011050">
    <property type="entry name" value="Pectin_lyase_fold/virulence"/>
</dbReference>
<feature type="signal peptide" evidence="1">
    <location>
        <begin position="1"/>
        <end position="23"/>
    </location>
</feature>
<evidence type="ECO:0000313" key="4">
    <source>
        <dbReference type="Proteomes" id="UP000320390"/>
    </source>
</evidence>
<feature type="chain" id="PRO_5022068067" description="DUF1565 domain-containing protein" evidence="1">
    <location>
        <begin position="24"/>
        <end position="489"/>
    </location>
</feature>
<dbReference type="Gene3D" id="2.160.20.10">
    <property type="entry name" value="Single-stranded right-handed beta-helix, Pectin lyase-like"/>
    <property type="match status" value="1"/>
</dbReference>
<evidence type="ECO:0000313" key="3">
    <source>
        <dbReference type="EMBL" id="QDV09863.1"/>
    </source>
</evidence>
<organism evidence="3 4">
    <name type="scientific">Saltatorellus ferox</name>
    <dbReference type="NCBI Taxonomy" id="2528018"/>
    <lineage>
        <taxon>Bacteria</taxon>
        <taxon>Pseudomonadati</taxon>
        <taxon>Planctomycetota</taxon>
        <taxon>Planctomycetia</taxon>
        <taxon>Planctomycetia incertae sedis</taxon>
        <taxon>Saltatorellus</taxon>
    </lineage>
</organism>
<dbReference type="InterPro" id="IPR011459">
    <property type="entry name" value="DUF1565"/>
</dbReference>
<reference evidence="3 4" key="1">
    <citation type="submission" date="2019-02" db="EMBL/GenBank/DDBJ databases">
        <title>Deep-cultivation of Planctomycetes and their phenomic and genomic characterization uncovers novel biology.</title>
        <authorList>
            <person name="Wiegand S."/>
            <person name="Jogler M."/>
            <person name="Boedeker C."/>
            <person name="Pinto D."/>
            <person name="Vollmers J."/>
            <person name="Rivas-Marin E."/>
            <person name="Kohn T."/>
            <person name="Peeters S.H."/>
            <person name="Heuer A."/>
            <person name="Rast P."/>
            <person name="Oberbeckmann S."/>
            <person name="Bunk B."/>
            <person name="Jeske O."/>
            <person name="Meyerdierks A."/>
            <person name="Storesund J.E."/>
            <person name="Kallscheuer N."/>
            <person name="Luecker S."/>
            <person name="Lage O.M."/>
            <person name="Pohl T."/>
            <person name="Merkel B.J."/>
            <person name="Hornburger P."/>
            <person name="Mueller R.-W."/>
            <person name="Bruemmer F."/>
            <person name="Labrenz M."/>
            <person name="Spormann A.M."/>
            <person name="Op den Camp H."/>
            <person name="Overmann J."/>
            <person name="Amann R."/>
            <person name="Jetten M.S.M."/>
            <person name="Mascher T."/>
            <person name="Medema M.H."/>
            <person name="Devos D.P."/>
            <person name="Kaster A.-K."/>
            <person name="Ovreas L."/>
            <person name="Rohde M."/>
            <person name="Galperin M.Y."/>
            <person name="Jogler C."/>
        </authorList>
    </citation>
    <scope>NUCLEOTIDE SEQUENCE [LARGE SCALE GENOMIC DNA]</scope>
    <source>
        <strain evidence="3 4">Poly30</strain>
    </source>
</reference>
<dbReference type="RefSeq" id="WP_145205008.1">
    <property type="nucleotide sequence ID" value="NZ_CP036434.1"/>
</dbReference>
<dbReference type="EMBL" id="CP036434">
    <property type="protein sequence ID" value="QDV09863.1"/>
    <property type="molecule type" value="Genomic_DNA"/>
</dbReference>
<feature type="domain" description="DUF1565" evidence="2">
    <location>
        <begin position="32"/>
        <end position="84"/>
    </location>
</feature>
<dbReference type="Proteomes" id="UP000320390">
    <property type="component" value="Chromosome"/>
</dbReference>
<dbReference type="AlphaFoldDB" id="A0A518F0J8"/>
<dbReference type="Pfam" id="PF07602">
    <property type="entry name" value="DUF1565"/>
    <property type="match status" value="1"/>
</dbReference>
<sequence length="489" mass="50924" precursor="true">MLALRNAALALALLSALCGAASAQHTVYVDAISGSDSNPGTSLAAPFRTLTRAAQANPFRVFVQPGRYDSALGEVFPISVPAESTWNATSAVVDPGPTADGFVLSPGLFNPVFLGGFRFENAGRAIVATTYTARIDGCEFDGCGVAVDAVSPVAPSSVQEVQILRAEIQNCNIGIRSRGAESLSVRGTAIQDCQVGIEMDPASQRDRRVNADVTITACEVGIRVRTGQLTAPLAGSGAVRIAVAGLVAKSSIGLDVDAGTLEALQLSVLNATVVNCRAGIRVQGLLNSQSEFSELILDRNLQDAPLGLGGTAITRSIATGGTLSGPGVSTADPLFVDPAVGDYQLRWNSPAIDGGRISGVDGDYDTEARWDMGAYEFLTLSGPYETPIGSTATYEVRGEPGSTVIVALNRSFDSSGYPTQYGYYLAGRSNPTREIVLQIPTNATRATFQIPIPNDTGLIGRTWRLQALVTSSSSPAGAAFTNLGLAFIQ</sequence>
<gene>
    <name evidence="3" type="ORF">Poly30_54230</name>
</gene>
<dbReference type="InterPro" id="IPR012334">
    <property type="entry name" value="Pectin_lyas_fold"/>
</dbReference>
<dbReference type="OrthoDB" id="9759810at2"/>
<dbReference type="SUPFAM" id="SSF51126">
    <property type="entry name" value="Pectin lyase-like"/>
    <property type="match status" value="1"/>
</dbReference>
<accession>A0A518F0J8</accession>
<proteinExistence type="predicted"/>